<proteinExistence type="predicted"/>
<dbReference type="RefSeq" id="WP_317634920.1">
    <property type="nucleotide sequence ID" value="NZ_AP026802.1"/>
</dbReference>
<sequence>MNKKTSLRIASKITSKNQVTIRNILNIQSNDSIEWEVEQHGKIVIYPKIITFGTLLESKKKSTEALIHQKKNGVRTWEVRISIETFTDPFMRSDNNVIATLSDKEMTGISFVLKNFY</sequence>
<name>A0AAU9DC25_9LACO</name>
<evidence type="ECO:0000313" key="2">
    <source>
        <dbReference type="Proteomes" id="UP001321861"/>
    </source>
</evidence>
<dbReference type="EMBL" id="AP026802">
    <property type="protein sequence ID" value="BDR59110.1"/>
    <property type="molecule type" value="Genomic_DNA"/>
</dbReference>
<protein>
    <submittedName>
        <fullName evidence="1">Uncharacterized protein</fullName>
    </submittedName>
</protein>
<evidence type="ECO:0000313" key="1">
    <source>
        <dbReference type="EMBL" id="BDR59110.1"/>
    </source>
</evidence>
<keyword evidence="2" id="KW-1185">Reference proteome</keyword>
<accession>A0AAU9DC25</accession>
<gene>
    <name evidence="1" type="ORF">XA3_15510</name>
</gene>
<dbReference type="KEGG" id="xap:XA3_15510"/>
<dbReference type="AlphaFoldDB" id="A0AAU9DC25"/>
<organism evidence="1 2">
    <name type="scientific">Xylocopilactobacillus apicola</name>
    <dbReference type="NCBI Taxonomy" id="2932184"/>
    <lineage>
        <taxon>Bacteria</taxon>
        <taxon>Bacillati</taxon>
        <taxon>Bacillota</taxon>
        <taxon>Bacilli</taxon>
        <taxon>Lactobacillales</taxon>
        <taxon>Lactobacillaceae</taxon>
        <taxon>Xylocopilactobacillus</taxon>
    </lineage>
</organism>
<reference evidence="1 2" key="1">
    <citation type="journal article" date="2023" name="Microbiol. Spectr.">
        <title>Symbiosis of Carpenter Bees with Uncharacterized Lactic Acid Bacteria Showing NAD Auxotrophy.</title>
        <authorList>
            <person name="Kawasaki S."/>
            <person name="Ozawa K."/>
            <person name="Mori T."/>
            <person name="Yamamoto A."/>
            <person name="Ito M."/>
            <person name="Ohkuma M."/>
            <person name="Sakamoto M."/>
            <person name="Matsutani M."/>
        </authorList>
    </citation>
    <scope>NUCLEOTIDE SEQUENCE [LARGE SCALE GENOMIC DNA]</scope>
    <source>
        <strain evidence="1 2">XA3</strain>
    </source>
</reference>
<dbReference type="Proteomes" id="UP001321861">
    <property type="component" value="Chromosome"/>
</dbReference>